<accession>A0Q1X0</accession>
<name>A0Q1X0_CLONN</name>
<keyword evidence="2" id="KW-1185">Reference proteome</keyword>
<dbReference type="STRING" id="386415.NT01CX_0113"/>
<dbReference type="KEGG" id="cno:NT01CX_0113"/>
<gene>
    <name evidence="1" type="ordered locus">NT01CX_0113</name>
</gene>
<sequence length="167" mass="20011">MRELIKKAAEYKYEDEMVKIDNICVLIDPKFKEIEGCIFIELPKKEVDEKKYIQYVKNGRKRERDFTEIEWEDSEVVIDHYIEYPDEIKGMAELKLGLKLQKIWANKLKEIYPNYKFCITLSYDCGEYPSATLRFHRVREDEIPYHLENDDLDSFKVNGMSVIHISE</sequence>
<dbReference type="eggNOG" id="ENOG5033DII">
    <property type="taxonomic scope" value="Bacteria"/>
</dbReference>
<organism evidence="1 2">
    <name type="scientific">Clostridium novyi (strain NT)</name>
    <dbReference type="NCBI Taxonomy" id="386415"/>
    <lineage>
        <taxon>Bacteria</taxon>
        <taxon>Bacillati</taxon>
        <taxon>Bacillota</taxon>
        <taxon>Clostridia</taxon>
        <taxon>Eubacteriales</taxon>
        <taxon>Clostridiaceae</taxon>
        <taxon>Clostridium</taxon>
    </lineage>
</organism>
<dbReference type="PATRIC" id="fig|386415.7.peg.1654"/>
<proteinExistence type="predicted"/>
<evidence type="ECO:0000313" key="2">
    <source>
        <dbReference type="Proteomes" id="UP000008220"/>
    </source>
</evidence>
<reference evidence="1 2" key="1">
    <citation type="journal article" date="2006" name="Nat. Biotechnol.">
        <title>The genome and transcriptomes of the anti-tumor agent Clostridium novyi-NT.</title>
        <authorList>
            <person name="Bettegowda C."/>
            <person name="Huang X."/>
            <person name="Lin J."/>
            <person name="Cheong I."/>
            <person name="Kohli M."/>
            <person name="Szabo S.A."/>
            <person name="Zhang X."/>
            <person name="Diaz L.A. Jr."/>
            <person name="Velculescu V.E."/>
            <person name="Parmigiani G."/>
            <person name="Kinzler K.W."/>
            <person name="Vogelstein B."/>
            <person name="Zhou S."/>
        </authorList>
    </citation>
    <scope>NUCLEOTIDE SEQUENCE [LARGE SCALE GENOMIC DNA]</scope>
    <source>
        <strain evidence="1 2">NT</strain>
    </source>
</reference>
<evidence type="ECO:0000313" key="1">
    <source>
        <dbReference type="EMBL" id="ABK62285.1"/>
    </source>
</evidence>
<dbReference type="Proteomes" id="UP000008220">
    <property type="component" value="Chromosome"/>
</dbReference>
<dbReference type="EMBL" id="CP000382">
    <property type="protein sequence ID" value="ABK62285.1"/>
    <property type="molecule type" value="Genomic_DNA"/>
</dbReference>
<dbReference type="HOGENOM" id="CLU_139029_0_0_9"/>
<dbReference type="AlphaFoldDB" id="A0Q1X0"/>
<protein>
    <submittedName>
        <fullName evidence="1">Uncharacterized protein</fullName>
    </submittedName>
</protein>